<proteinExistence type="predicted"/>
<dbReference type="EMBL" id="AGNL01035301">
    <property type="protein sequence ID" value="EJK54777.1"/>
    <property type="molecule type" value="Genomic_DNA"/>
</dbReference>
<organism evidence="2 3">
    <name type="scientific">Thalassiosira oceanica</name>
    <name type="common">Marine diatom</name>
    <dbReference type="NCBI Taxonomy" id="159749"/>
    <lineage>
        <taxon>Eukaryota</taxon>
        <taxon>Sar</taxon>
        <taxon>Stramenopiles</taxon>
        <taxon>Ochrophyta</taxon>
        <taxon>Bacillariophyta</taxon>
        <taxon>Coscinodiscophyceae</taxon>
        <taxon>Thalassiosirophycidae</taxon>
        <taxon>Thalassiosirales</taxon>
        <taxon>Thalassiosiraceae</taxon>
        <taxon>Thalassiosira</taxon>
    </lineage>
</organism>
<sequence length="115" mass="12177">MPCCENIENRLACRATWLAALAASEQGANGWPSANGRLTSASNKISSRGLFPLIEGGMKKKERTGPPLTNHLKESESSEEYLQGATLLDRGPACPLAVVLWALGNADVTPTGVQL</sequence>
<dbReference type="Proteomes" id="UP000266841">
    <property type="component" value="Unassembled WGS sequence"/>
</dbReference>
<reference evidence="2 3" key="1">
    <citation type="journal article" date="2012" name="Genome Biol.">
        <title>Genome and low-iron response of an oceanic diatom adapted to chronic iron limitation.</title>
        <authorList>
            <person name="Lommer M."/>
            <person name="Specht M."/>
            <person name="Roy A.S."/>
            <person name="Kraemer L."/>
            <person name="Andreson R."/>
            <person name="Gutowska M.A."/>
            <person name="Wolf J."/>
            <person name="Bergner S.V."/>
            <person name="Schilhabel M.B."/>
            <person name="Klostermeier U.C."/>
            <person name="Beiko R.G."/>
            <person name="Rosenstiel P."/>
            <person name="Hippler M."/>
            <person name="Laroche J."/>
        </authorList>
    </citation>
    <scope>NUCLEOTIDE SEQUENCE [LARGE SCALE GENOMIC DNA]</scope>
    <source>
        <strain evidence="2 3">CCMP1005</strain>
    </source>
</reference>
<protein>
    <submittedName>
        <fullName evidence="2">Uncharacterized protein</fullName>
    </submittedName>
</protein>
<accession>K0S7J0</accession>
<evidence type="ECO:0000313" key="2">
    <source>
        <dbReference type="EMBL" id="EJK54777.1"/>
    </source>
</evidence>
<comment type="caution">
    <text evidence="2">The sequence shown here is derived from an EMBL/GenBank/DDBJ whole genome shotgun (WGS) entry which is preliminary data.</text>
</comment>
<gene>
    <name evidence="2" type="ORF">THAOC_25565</name>
</gene>
<feature type="region of interest" description="Disordered" evidence="1">
    <location>
        <begin position="56"/>
        <end position="76"/>
    </location>
</feature>
<evidence type="ECO:0000313" key="3">
    <source>
        <dbReference type="Proteomes" id="UP000266841"/>
    </source>
</evidence>
<evidence type="ECO:0000256" key="1">
    <source>
        <dbReference type="SAM" id="MobiDB-lite"/>
    </source>
</evidence>
<dbReference type="AlphaFoldDB" id="K0S7J0"/>
<name>K0S7J0_THAOC</name>
<keyword evidence="3" id="KW-1185">Reference proteome</keyword>